<dbReference type="Pfam" id="PF00689">
    <property type="entry name" value="Cation_ATPase_C"/>
    <property type="match status" value="1"/>
</dbReference>
<dbReference type="PANTHER" id="PTHR24093">
    <property type="entry name" value="CATION TRANSPORTING ATPASE"/>
    <property type="match status" value="1"/>
</dbReference>
<dbReference type="SUPFAM" id="SSF81665">
    <property type="entry name" value="Calcium ATPase, transmembrane domain M"/>
    <property type="match status" value="1"/>
</dbReference>
<reference evidence="5 6" key="1">
    <citation type="journal article" date="2019" name="Nat. Plants">
        <title>Stout camphor tree genome fills gaps in understanding of flowering plant genome evolution.</title>
        <authorList>
            <person name="Chaw S.M."/>
            <person name="Liu Y.C."/>
            <person name="Wu Y.W."/>
            <person name="Wang H.Y."/>
            <person name="Lin C.I."/>
            <person name="Wu C.S."/>
            <person name="Ke H.M."/>
            <person name="Chang L.Y."/>
            <person name="Hsu C.Y."/>
            <person name="Yang H.T."/>
            <person name="Sudianto E."/>
            <person name="Hsu M.H."/>
            <person name="Wu K.P."/>
            <person name="Wang L.N."/>
            <person name="Leebens-Mack J.H."/>
            <person name="Tsai I.J."/>
        </authorList>
    </citation>
    <scope>NUCLEOTIDE SEQUENCE [LARGE SCALE GENOMIC DNA]</scope>
    <source>
        <strain evidence="6">cv. Chaw 1501</strain>
        <tissue evidence="5">Young leaves</tissue>
    </source>
</reference>
<feature type="transmembrane region" description="Helical" evidence="3">
    <location>
        <begin position="104"/>
        <end position="124"/>
    </location>
</feature>
<keyword evidence="2" id="KW-0460">Magnesium</keyword>
<evidence type="ECO:0000259" key="4">
    <source>
        <dbReference type="Pfam" id="PF00689"/>
    </source>
</evidence>
<sequence>MDSLAALALATELPTKELMDKRPVGRTEPLITNIMWRNLIAQAVYQVAVLLILQFWGRSIFGVDERVKNTLIFNTFVLCQVFNEFNARKLEEKNVLKGIHKNRLFIGIIAITIILQVIMVELLKKFADTENLNWEQWGACGGIAAVSWPIAWVVKCIPVQDRPFFSKPRR</sequence>
<keyword evidence="3" id="KW-0472">Membrane</keyword>
<dbReference type="GO" id="GO:0005388">
    <property type="term" value="F:P-type calcium transporter activity"/>
    <property type="evidence" value="ECO:0007669"/>
    <property type="project" value="TreeGrafter"/>
</dbReference>
<dbReference type="AlphaFoldDB" id="A0A3S3QNH9"/>
<name>A0A3S3QNH9_9MAGN</name>
<dbReference type="Proteomes" id="UP000283530">
    <property type="component" value="Unassembled WGS sequence"/>
</dbReference>
<feature type="transmembrane region" description="Helical" evidence="3">
    <location>
        <begin position="39"/>
        <end position="56"/>
    </location>
</feature>
<dbReference type="STRING" id="337451.A0A3S3QNH9"/>
<dbReference type="InterPro" id="IPR006068">
    <property type="entry name" value="ATPase_P-typ_cation-transptr_C"/>
</dbReference>
<feature type="transmembrane region" description="Helical" evidence="3">
    <location>
        <begin position="136"/>
        <end position="154"/>
    </location>
</feature>
<protein>
    <submittedName>
        <fullName evidence="5">Putative calcium-transporting ATPase 13, plasma membrane-type</fullName>
    </submittedName>
</protein>
<feature type="domain" description="Cation-transporting P-type ATPase C-terminal" evidence="4">
    <location>
        <begin position="1"/>
        <end position="156"/>
    </location>
</feature>
<evidence type="ECO:0000313" key="5">
    <source>
        <dbReference type="EMBL" id="RWR87963.1"/>
    </source>
</evidence>
<evidence type="ECO:0000256" key="1">
    <source>
        <dbReference type="ARBA" id="ARBA00022723"/>
    </source>
</evidence>
<proteinExistence type="predicted"/>
<dbReference type="InterPro" id="IPR023298">
    <property type="entry name" value="ATPase_P-typ_TM_dom_sf"/>
</dbReference>
<dbReference type="EMBL" id="QPKB01000006">
    <property type="protein sequence ID" value="RWR87963.1"/>
    <property type="molecule type" value="Genomic_DNA"/>
</dbReference>
<keyword evidence="3" id="KW-0812">Transmembrane</keyword>
<dbReference type="Gene3D" id="1.20.1110.10">
    <property type="entry name" value="Calcium-transporting ATPase, transmembrane domain"/>
    <property type="match status" value="2"/>
</dbReference>
<comment type="caution">
    <text evidence="5">The sequence shown here is derived from an EMBL/GenBank/DDBJ whole genome shotgun (WGS) entry which is preliminary data.</text>
</comment>
<evidence type="ECO:0000256" key="3">
    <source>
        <dbReference type="SAM" id="Phobius"/>
    </source>
</evidence>
<evidence type="ECO:0000313" key="6">
    <source>
        <dbReference type="Proteomes" id="UP000283530"/>
    </source>
</evidence>
<dbReference type="OrthoDB" id="3352408at2759"/>
<gene>
    <name evidence="5" type="ORF">CKAN_01693300</name>
</gene>
<evidence type="ECO:0000256" key="2">
    <source>
        <dbReference type="ARBA" id="ARBA00022842"/>
    </source>
</evidence>
<accession>A0A3S3QNH9</accession>
<dbReference type="PANTHER" id="PTHR24093:SF434">
    <property type="entry name" value="CALCIUM-TRANSPORTING ATPASE 13, PLASMA MEMBRANE-TYPE-RELATED"/>
    <property type="match status" value="1"/>
</dbReference>
<keyword evidence="3" id="KW-1133">Transmembrane helix</keyword>
<organism evidence="5 6">
    <name type="scientific">Cinnamomum micranthum f. kanehirae</name>
    <dbReference type="NCBI Taxonomy" id="337451"/>
    <lineage>
        <taxon>Eukaryota</taxon>
        <taxon>Viridiplantae</taxon>
        <taxon>Streptophyta</taxon>
        <taxon>Embryophyta</taxon>
        <taxon>Tracheophyta</taxon>
        <taxon>Spermatophyta</taxon>
        <taxon>Magnoliopsida</taxon>
        <taxon>Magnoliidae</taxon>
        <taxon>Laurales</taxon>
        <taxon>Lauraceae</taxon>
        <taxon>Cinnamomum</taxon>
    </lineage>
</organism>
<keyword evidence="6" id="KW-1185">Reference proteome</keyword>
<dbReference type="GO" id="GO:0046872">
    <property type="term" value="F:metal ion binding"/>
    <property type="evidence" value="ECO:0007669"/>
    <property type="project" value="UniProtKB-KW"/>
</dbReference>
<dbReference type="GO" id="GO:0005886">
    <property type="term" value="C:plasma membrane"/>
    <property type="evidence" value="ECO:0007669"/>
    <property type="project" value="TreeGrafter"/>
</dbReference>
<keyword evidence="1" id="KW-0479">Metal-binding</keyword>